<evidence type="ECO:0000256" key="5">
    <source>
        <dbReference type="ARBA" id="ARBA00022490"/>
    </source>
</evidence>
<dbReference type="Pfam" id="PF00701">
    <property type="entry name" value="DHDPS"/>
    <property type="match status" value="1"/>
</dbReference>
<evidence type="ECO:0000256" key="4">
    <source>
        <dbReference type="ARBA" id="ARBA00012086"/>
    </source>
</evidence>
<reference evidence="16 17" key="1">
    <citation type="submission" date="2020-04" db="EMBL/GenBank/DDBJ databases">
        <title>Bacillus sp. UniB3 isolated from commercial digestive syrup.</title>
        <authorList>
            <person name="Thorat V."/>
            <person name="Kirdat K."/>
            <person name="Tiwarekar B."/>
            <person name="Yadav A."/>
        </authorList>
    </citation>
    <scope>NUCLEOTIDE SEQUENCE [LARGE SCALE GENOMIC DNA]</scope>
    <source>
        <strain evidence="16 17">UniB3</strain>
    </source>
</reference>
<dbReference type="RefSeq" id="WP_169188234.1">
    <property type="nucleotide sequence ID" value="NZ_JABBPK010000001.1"/>
</dbReference>
<keyword evidence="6" id="KW-0028">Amino-acid biosynthesis</keyword>
<keyword evidence="7" id="KW-0220">Diaminopimelate biosynthesis</keyword>
<dbReference type="CDD" id="cd00408">
    <property type="entry name" value="DHDPS-like"/>
    <property type="match status" value="1"/>
</dbReference>
<dbReference type="PANTHER" id="PTHR12128">
    <property type="entry name" value="DIHYDRODIPICOLINATE SYNTHASE"/>
    <property type="match status" value="1"/>
</dbReference>
<dbReference type="Proteomes" id="UP000588491">
    <property type="component" value="Unassembled WGS sequence"/>
</dbReference>
<dbReference type="Gene3D" id="3.20.20.70">
    <property type="entry name" value="Aldolase class I"/>
    <property type="match status" value="1"/>
</dbReference>
<accession>A0A7Y0K7J1</accession>
<dbReference type="GO" id="GO:0008840">
    <property type="term" value="F:4-hydroxy-tetrahydrodipicolinate synthase activity"/>
    <property type="evidence" value="ECO:0007669"/>
    <property type="project" value="UniProtKB-UniRule"/>
</dbReference>
<evidence type="ECO:0000256" key="8">
    <source>
        <dbReference type="ARBA" id="ARBA00023154"/>
    </source>
</evidence>
<evidence type="ECO:0000256" key="13">
    <source>
        <dbReference type="PIRNR" id="PIRNR001365"/>
    </source>
</evidence>
<evidence type="ECO:0000256" key="15">
    <source>
        <dbReference type="PIRSR" id="PIRSR001365-2"/>
    </source>
</evidence>
<comment type="similarity">
    <text evidence="3 13">Belongs to the DapA family.</text>
</comment>
<dbReference type="GO" id="GO:0005829">
    <property type="term" value="C:cytosol"/>
    <property type="evidence" value="ECO:0007669"/>
    <property type="project" value="TreeGrafter"/>
</dbReference>
<dbReference type="UniPathway" id="UPA00034">
    <property type="reaction ID" value="UER00017"/>
</dbReference>
<dbReference type="InterPro" id="IPR013785">
    <property type="entry name" value="Aldolase_TIM"/>
</dbReference>
<dbReference type="PANTHER" id="PTHR12128:SF66">
    <property type="entry name" value="4-HYDROXY-2-OXOGLUTARATE ALDOLASE, MITOCHONDRIAL"/>
    <property type="match status" value="1"/>
</dbReference>
<comment type="caution">
    <text evidence="16">The sequence shown here is derived from an EMBL/GenBank/DDBJ whole genome shotgun (WGS) entry which is preliminary data.</text>
</comment>
<dbReference type="SMART" id="SM01130">
    <property type="entry name" value="DHDPS"/>
    <property type="match status" value="1"/>
</dbReference>
<dbReference type="InterPro" id="IPR005263">
    <property type="entry name" value="DapA"/>
</dbReference>
<evidence type="ECO:0000256" key="3">
    <source>
        <dbReference type="ARBA" id="ARBA00007592"/>
    </source>
</evidence>
<evidence type="ECO:0000256" key="9">
    <source>
        <dbReference type="ARBA" id="ARBA00023239"/>
    </source>
</evidence>
<comment type="pathway">
    <text evidence="2">Amino-acid biosynthesis; L-lysine biosynthesis via DAP pathway; (S)-tetrahydrodipicolinate from L-aspartate: step 3/4.</text>
</comment>
<dbReference type="InterPro" id="IPR020625">
    <property type="entry name" value="Schiff_base-form_aldolases_AS"/>
</dbReference>
<proteinExistence type="inferred from homology"/>
<dbReference type="GO" id="GO:0019877">
    <property type="term" value="P:diaminopimelate biosynthetic process"/>
    <property type="evidence" value="ECO:0007669"/>
    <property type="project" value="UniProtKB-KW"/>
</dbReference>
<keyword evidence="17" id="KW-1185">Reference proteome</keyword>
<keyword evidence="9 13" id="KW-0456">Lyase</keyword>
<evidence type="ECO:0000256" key="2">
    <source>
        <dbReference type="ARBA" id="ARBA00005120"/>
    </source>
</evidence>
<comment type="catalytic activity">
    <reaction evidence="11">
        <text>L-aspartate 4-semialdehyde + pyruvate = (2S,4S)-4-hydroxy-2,3,4,5-tetrahydrodipicolinate + H2O + H(+)</text>
        <dbReference type="Rhea" id="RHEA:34171"/>
        <dbReference type="ChEBI" id="CHEBI:15361"/>
        <dbReference type="ChEBI" id="CHEBI:15377"/>
        <dbReference type="ChEBI" id="CHEBI:15378"/>
        <dbReference type="ChEBI" id="CHEBI:67139"/>
        <dbReference type="ChEBI" id="CHEBI:537519"/>
        <dbReference type="EC" id="4.3.3.7"/>
    </reaction>
</comment>
<comment type="function">
    <text evidence="1">Catalyzes the condensation of (S)-aspartate-beta-semialdehyde [(S)-ASA] and pyruvate to 4-hydroxy-tetrahydrodipicolinate (HTPA).</text>
</comment>
<evidence type="ECO:0000256" key="7">
    <source>
        <dbReference type="ARBA" id="ARBA00022915"/>
    </source>
</evidence>
<dbReference type="PIRSF" id="PIRSF001365">
    <property type="entry name" value="DHDPS"/>
    <property type="match status" value="1"/>
</dbReference>
<dbReference type="SUPFAM" id="SSF51569">
    <property type="entry name" value="Aldolase"/>
    <property type="match status" value="1"/>
</dbReference>
<name>A0A7Y0K7J1_9BACI</name>
<dbReference type="PROSITE" id="PS00666">
    <property type="entry name" value="DHDPS_2"/>
    <property type="match status" value="1"/>
</dbReference>
<dbReference type="EMBL" id="JABBPK010000001">
    <property type="protein sequence ID" value="NMO76963.1"/>
    <property type="molecule type" value="Genomic_DNA"/>
</dbReference>
<evidence type="ECO:0000313" key="16">
    <source>
        <dbReference type="EMBL" id="NMO76963.1"/>
    </source>
</evidence>
<dbReference type="AlphaFoldDB" id="A0A7Y0K7J1"/>
<keyword evidence="8" id="KW-0457">Lysine biosynthesis</keyword>
<dbReference type="InterPro" id="IPR002220">
    <property type="entry name" value="DapA-like"/>
</dbReference>
<feature type="active site" description="Proton donor/acceptor" evidence="14">
    <location>
        <position position="134"/>
    </location>
</feature>
<dbReference type="EC" id="4.3.3.7" evidence="4 12"/>
<evidence type="ECO:0000256" key="14">
    <source>
        <dbReference type="PIRSR" id="PIRSR001365-1"/>
    </source>
</evidence>
<dbReference type="GO" id="GO:0009089">
    <property type="term" value="P:lysine biosynthetic process via diaminopimelate"/>
    <property type="evidence" value="ECO:0007669"/>
    <property type="project" value="UniProtKB-UniRule"/>
</dbReference>
<feature type="binding site" evidence="15">
    <location>
        <position position="205"/>
    </location>
    <ligand>
        <name>pyruvate</name>
        <dbReference type="ChEBI" id="CHEBI:15361"/>
    </ligand>
</feature>
<keyword evidence="10" id="KW-0704">Schiff base</keyword>
<evidence type="ECO:0000256" key="11">
    <source>
        <dbReference type="ARBA" id="ARBA00047836"/>
    </source>
</evidence>
<dbReference type="NCBIfam" id="TIGR00674">
    <property type="entry name" value="dapA"/>
    <property type="match status" value="1"/>
</dbReference>
<protein>
    <recommendedName>
        <fullName evidence="4 12">4-hydroxy-tetrahydrodipicolinate synthase</fullName>
        <ecNumber evidence="4 12">4.3.3.7</ecNumber>
    </recommendedName>
</protein>
<organism evidence="16 17">
    <name type="scientific">Niallia alba</name>
    <dbReference type="NCBI Taxonomy" id="2729105"/>
    <lineage>
        <taxon>Bacteria</taxon>
        <taxon>Bacillati</taxon>
        <taxon>Bacillota</taxon>
        <taxon>Bacilli</taxon>
        <taxon>Bacillales</taxon>
        <taxon>Bacillaceae</taxon>
        <taxon>Niallia</taxon>
    </lineage>
</organism>
<keyword evidence="5" id="KW-0963">Cytoplasm</keyword>
<evidence type="ECO:0000256" key="1">
    <source>
        <dbReference type="ARBA" id="ARBA00003294"/>
    </source>
</evidence>
<evidence type="ECO:0000313" key="17">
    <source>
        <dbReference type="Proteomes" id="UP000588491"/>
    </source>
</evidence>
<evidence type="ECO:0000256" key="10">
    <source>
        <dbReference type="ARBA" id="ARBA00023270"/>
    </source>
</evidence>
<sequence>MKPSGIITAMVTPFDKEQKIDRQATCDLVNRLICSKVAGLFILGTNGEFHVLSRDEKVEFASIVIKETNKRVPVYIGTGGNSTAEVVFLSKEMEKLGADALSVITPYFLSLTEEELYQHYMKIAESVSIPIVLYNIPKNTGIHLSSQLVARLAKVDNIVGIKDSSGDIENIKNYISVTKKEVFSVLSGSDSLILKALDEGATGAIAATSNLLTNIDVAIYKHWQKGERQKAEEAQQSLEELRRVLKLGSIPAVLKKAMEIAEISVGAARYPVLEPKGEVVEEISSVVTAYLQKYHKLSY</sequence>
<evidence type="ECO:0000256" key="12">
    <source>
        <dbReference type="NCBIfam" id="TIGR00674"/>
    </source>
</evidence>
<gene>
    <name evidence="16" type="primary">dapA</name>
    <name evidence="16" type="ORF">HHU08_08155</name>
</gene>
<feature type="active site" description="Schiff-base intermediate with substrate" evidence="14">
    <location>
        <position position="162"/>
    </location>
</feature>
<evidence type="ECO:0000256" key="6">
    <source>
        <dbReference type="ARBA" id="ARBA00022605"/>
    </source>
</evidence>
<dbReference type="PRINTS" id="PR00146">
    <property type="entry name" value="DHPICSNTHASE"/>
</dbReference>